<dbReference type="Proteomes" id="UP001219525">
    <property type="component" value="Unassembled WGS sequence"/>
</dbReference>
<evidence type="ECO:0000313" key="2">
    <source>
        <dbReference type="Proteomes" id="UP001219525"/>
    </source>
</evidence>
<dbReference type="InterPro" id="IPR012337">
    <property type="entry name" value="RNaseH-like_sf"/>
</dbReference>
<evidence type="ECO:0000313" key="1">
    <source>
        <dbReference type="EMBL" id="KAJ7194137.1"/>
    </source>
</evidence>
<evidence type="ECO:0008006" key="3">
    <source>
        <dbReference type="Google" id="ProtNLM"/>
    </source>
</evidence>
<dbReference type="AlphaFoldDB" id="A0AAD6UX33"/>
<accession>A0AAD6UX33</accession>
<organism evidence="1 2">
    <name type="scientific">Mycena pura</name>
    <dbReference type="NCBI Taxonomy" id="153505"/>
    <lineage>
        <taxon>Eukaryota</taxon>
        <taxon>Fungi</taxon>
        <taxon>Dikarya</taxon>
        <taxon>Basidiomycota</taxon>
        <taxon>Agaricomycotina</taxon>
        <taxon>Agaricomycetes</taxon>
        <taxon>Agaricomycetidae</taxon>
        <taxon>Agaricales</taxon>
        <taxon>Marasmiineae</taxon>
        <taxon>Mycenaceae</taxon>
        <taxon>Mycena</taxon>
    </lineage>
</organism>
<sequence length="91" mass="10246">MAASNRIARDYLSIARTCLFVESDYINGCTATSVYVERQFSRGRLLISSVRNRLSGDTIRELMCLGCWSLLGYIEDEDIEAVTQDVDSDPE</sequence>
<protein>
    <recommendedName>
        <fullName evidence="3">HAT C-terminal dimerisation domain-containing protein</fullName>
    </recommendedName>
</protein>
<gene>
    <name evidence="1" type="ORF">GGX14DRAFT_378289</name>
</gene>
<comment type="caution">
    <text evidence="1">The sequence shown here is derived from an EMBL/GenBank/DDBJ whole genome shotgun (WGS) entry which is preliminary data.</text>
</comment>
<dbReference type="EMBL" id="JARJCW010000101">
    <property type="protein sequence ID" value="KAJ7194137.1"/>
    <property type="molecule type" value="Genomic_DNA"/>
</dbReference>
<name>A0AAD6UX33_9AGAR</name>
<reference evidence="1" key="1">
    <citation type="submission" date="2023-03" db="EMBL/GenBank/DDBJ databases">
        <title>Massive genome expansion in bonnet fungi (Mycena s.s.) driven by repeated elements and novel gene families across ecological guilds.</title>
        <authorList>
            <consortium name="Lawrence Berkeley National Laboratory"/>
            <person name="Harder C.B."/>
            <person name="Miyauchi S."/>
            <person name="Viragh M."/>
            <person name="Kuo A."/>
            <person name="Thoen E."/>
            <person name="Andreopoulos B."/>
            <person name="Lu D."/>
            <person name="Skrede I."/>
            <person name="Drula E."/>
            <person name="Henrissat B."/>
            <person name="Morin E."/>
            <person name="Kohler A."/>
            <person name="Barry K."/>
            <person name="LaButti K."/>
            <person name="Morin E."/>
            <person name="Salamov A."/>
            <person name="Lipzen A."/>
            <person name="Mereny Z."/>
            <person name="Hegedus B."/>
            <person name="Baldrian P."/>
            <person name="Stursova M."/>
            <person name="Weitz H."/>
            <person name="Taylor A."/>
            <person name="Grigoriev I.V."/>
            <person name="Nagy L.G."/>
            <person name="Martin F."/>
            <person name="Kauserud H."/>
        </authorList>
    </citation>
    <scope>NUCLEOTIDE SEQUENCE</scope>
    <source>
        <strain evidence="1">9144</strain>
    </source>
</reference>
<proteinExistence type="predicted"/>
<keyword evidence="2" id="KW-1185">Reference proteome</keyword>
<dbReference type="SUPFAM" id="SSF53098">
    <property type="entry name" value="Ribonuclease H-like"/>
    <property type="match status" value="1"/>
</dbReference>